<keyword evidence="3" id="KW-1185">Reference proteome</keyword>
<evidence type="ECO:0000259" key="1">
    <source>
        <dbReference type="SMART" id="SM00966"/>
    </source>
</evidence>
<protein>
    <submittedName>
        <fullName evidence="2">Antitoxin MazE</fullName>
    </submittedName>
</protein>
<evidence type="ECO:0000313" key="3">
    <source>
        <dbReference type="Proteomes" id="UP000255098"/>
    </source>
</evidence>
<dbReference type="GeneID" id="300133210"/>
<proteinExistence type="predicted"/>
<accession>A0A379AQJ9</accession>
<dbReference type="PANTHER" id="PTHR40516">
    <property type="entry name" value="ANTITOXIN CHPS-RELATED"/>
    <property type="match status" value="1"/>
</dbReference>
<feature type="domain" description="SpoVT-AbrB" evidence="1">
    <location>
        <begin position="8"/>
        <end position="54"/>
    </location>
</feature>
<dbReference type="PANTHER" id="PTHR40516:SF1">
    <property type="entry name" value="ANTITOXIN CHPS-RELATED"/>
    <property type="match status" value="1"/>
</dbReference>
<dbReference type="SMART" id="SM00966">
    <property type="entry name" value="SpoVT_AbrB"/>
    <property type="match status" value="1"/>
</dbReference>
<organism evidence="2 3">
    <name type="scientific">Avibacterium avium</name>
    <name type="common">Pasteurella avium</name>
    <dbReference type="NCBI Taxonomy" id="751"/>
    <lineage>
        <taxon>Bacteria</taxon>
        <taxon>Pseudomonadati</taxon>
        <taxon>Pseudomonadota</taxon>
        <taxon>Gammaproteobacteria</taxon>
        <taxon>Pasteurellales</taxon>
        <taxon>Pasteurellaceae</taxon>
        <taxon>Avibacterium</taxon>
    </lineage>
</organism>
<dbReference type="EMBL" id="UGSP01000001">
    <property type="protein sequence ID" value="SUB23976.1"/>
    <property type="molecule type" value="Genomic_DNA"/>
</dbReference>
<dbReference type="Proteomes" id="UP000255098">
    <property type="component" value="Unassembled WGS sequence"/>
</dbReference>
<dbReference type="GO" id="GO:0097351">
    <property type="term" value="F:toxin sequestering activity"/>
    <property type="evidence" value="ECO:0007669"/>
    <property type="project" value="InterPro"/>
</dbReference>
<dbReference type="RefSeq" id="WP_103855606.1">
    <property type="nucleotide sequence ID" value="NZ_JBMMEP010000004.1"/>
</dbReference>
<reference evidence="2 3" key="1">
    <citation type="submission" date="2018-06" db="EMBL/GenBank/DDBJ databases">
        <authorList>
            <consortium name="Pathogen Informatics"/>
            <person name="Doyle S."/>
        </authorList>
    </citation>
    <scope>NUCLEOTIDE SEQUENCE [LARGE SCALE GENOMIC DNA]</scope>
    <source>
        <strain evidence="3">NCTC 11297</strain>
    </source>
</reference>
<dbReference type="GO" id="GO:0003677">
    <property type="term" value="F:DNA binding"/>
    <property type="evidence" value="ECO:0007669"/>
    <property type="project" value="InterPro"/>
</dbReference>
<evidence type="ECO:0000313" key="2">
    <source>
        <dbReference type="EMBL" id="SUB23976.1"/>
    </source>
</evidence>
<dbReference type="Pfam" id="PF04014">
    <property type="entry name" value="MazE_antitoxin"/>
    <property type="match status" value="1"/>
</dbReference>
<name>A0A379AQJ9_AVIAV</name>
<sequence length="90" mass="9977">MNIKVEIKQWGNSKAVRLPKDFAAAMNLNAGDMLEFAQVDEQTIKVVVLPNPSKVKKKRLSLAERIAMTSHKTLPACDEWDSIEPVGGEV</sequence>
<dbReference type="AlphaFoldDB" id="A0A379AQJ9"/>
<dbReference type="InterPro" id="IPR037914">
    <property type="entry name" value="SpoVT-AbrB_sf"/>
</dbReference>
<gene>
    <name evidence="2" type="ORF">NCTC11297_00998</name>
</gene>
<dbReference type="SUPFAM" id="SSF89447">
    <property type="entry name" value="AbrB/MazE/MraZ-like"/>
    <property type="match status" value="1"/>
</dbReference>
<dbReference type="Gene3D" id="2.10.260.10">
    <property type="match status" value="1"/>
</dbReference>
<dbReference type="InterPro" id="IPR007159">
    <property type="entry name" value="SpoVT-AbrB_dom"/>
</dbReference>
<dbReference type="InterPro" id="IPR039052">
    <property type="entry name" value="Antitox_PemI-like"/>
</dbReference>